<sequence>MAPAKRPVRVDSGCWSRNLRTNNFPDSDSDSDDSSPAGRDSGLDSSTGPSSDRPPPISEDARLIKELDLSGRHDEAVFKPNPWTIAKVNAAARPQTAAVKPAQSAPSTALKRSTGRLEVAFQNQSLRPKDLTATSALKPLTAFERSSTRADITPVPRKGLEKAAGPRSLVGRPFKRRQCTPAVASGSIKTASSPAYMHHKPASPPYSALALEYPTSKRANLPESAHLTPPLSNRSQSVAFISHASLPLASRGGFVHPQAIDPAASSYAQVYHHPGTAQWASDIEGYL</sequence>
<dbReference type="Proteomes" id="UP000053257">
    <property type="component" value="Unassembled WGS sequence"/>
</dbReference>
<reference evidence="2 3" key="1">
    <citation type="journal article" date="2014" name="PLoS Genet.">
        <title>Analysis of the Phlebiopsis gigantea genome, transcriptome and secretome provides insight into its pioneer colonization strategies of wood.</title>
        <authorList>
            <person name="Hori C."/>
            <person name="Ishida T."/>
            <person name="Igarashi K."/>
            <person name="Samejima M."/>
            <person name="Suzuki H."/>
            <person name="Master E."/>
            <person name="Ferreira P."/>
            <person name="Ruiz-Duenas F.J."/>
            <person name="Held B."/>
            <person name="Canessa P."/>
            <person name="Larrondo L.F."/>
            <person name="Schmoll M."/>
            <person name="Druzhinina I.S."/>
            <person name="Kubicek C.P."/>
            <person name="Gaskell J.A."/>
            <person name="Kersten P."/>
            <person name="St John F."/>
            <person name="Glasner J."/>
            <person name="Sabat G."/>
            <person name="Splinter BonDurant S."/>
            <person name="Syed K."/>
            <person name="Yadav J."/>
            <person name="Mgbeahuruike A.C."/>
            <person name="Kovalchuk A."/>
            <person name="Asiegbu F.O."/>
            <person name="Lackner G."/>
            <person name="Hoffmeister D."/>
            <person name="Rencoret J."/>
            <person name="Gutierrez A."/>
            <person name="Sun H."/>
            <person name="Lindquist E."/>
            <person name="Barry K."/>
            <person name="Riley R."/>
            <person name="Grigoriev I.V."/>
            <person name="Henrissat B."/>
            <person name="Kues U."/>
            <person name="Berka R.M."/>
            <person name="Martinez A.T."/>
            <person name="Covert S.F."/>
            <person name="Blanchette R.A."/>
            <person name="Cullen D."/>
        </authorList>
    </citation>
    <scope>NUCLEOTIDE SEQUENCE [LARGE SCALE GENOMIC DNA]</scope>
    <source>
        <strain evidence="2 3">11061_1 CR5-6</strain>
    </source>
</reference>
<feature type="region of interest" description="Disordered" evidence="1">
    <location>
        <begin position="1"/>
        <end position="60"/>
    </location>
</feature>
<keyword evidence="3" id="KW-1185">Reference proteome</keyword>
<dbReference type="AlphaFoldDB" id="A0A0C3NEQ0"/>
<proteinExistence type="predicted"/>
<dbReference type="OrthoDB" id="3271131at2759"/>
<gene>
    <name evidence="2" type="ORF">PHLGIDRAFT_121857</name>
</gene>
<evidence type="ECO:0000313" key="3">
    <source>
        <dbReference type="Proteomes" id="UP000053257"/>
    </source>
</evidence>
<evidence type="ECO:0000313" key="2">
    <source>
        <dbReference type="EMBL" id="KIP03119.1"/>
    </source>
</evidence>
<dbReference type="HOGENOM" id="CLU_970133_0_0_1"/>
<accession>A0A0C3NEQ0</accession>
<organism evidence="2 3">
    <name type="scientific">Phlebiopsis gigantea (strain 11061_1 CR5-6)</name>
    <name type="common">White-rot fungus</name>
    <name type="synonym">Peniophora gigantea</name>
    <dbReference type="NCBI Taxonomy" id="745531"/>
    <lineage>
        <taxon>Eukaryota</taxon>
        <taxon>Fungi</taxon>
        <taxon>Dikarya</taxon>
        <taxon>Basidiomycota</taxon>
        <taxon>Agaricomycotina</taxon>
        <taxon>Agaricomycetes</taxon>
        <taxon>Polyporales</taxon>
        <taxon>Phanerochaetaceae</taxon>
        <taxon>Phlebiopsis</taxon>
    </lineage>
</organism>
<protein>
    <submittedName>
        <fullName evidence="2">Uncharacterized protein</fullName>
    </submittedName>
</protein>
<name>A0A0C3NEQ0_PHLG1</name>
<dbReference type="STRING" id="745531.A0A0C3NEQ0"/>
<dbReference type="EMBL" id="KN840632">
    <property type="protein sequence ID" value="KIP03119.1"/>
    <property type="molecule type" value="Genomic_DNA"/>
</dbReference>
<evidence type="ECO:0000256" key="1">
    <source>
        <dbReference type="SAM" id="MobiDB-lite"/>
    </source>
</evidence>